<dbReference type="AlphaFoldDB" id="A0A8J3DD08"/>
<feature type="transmembrane region" description="Helical" evidence="6">
    <location>
        <begin position="70"/>
        <end position="91"/>
    </location>
</feature>
<feature type="transmembrane region" description="Helical" evidence="6">
    <location>
        <begin position="353"/>
        <end position="375"/>
    </location>
</feature>
<evidence type="ECO:0000313" key="7">
    <source>
        <dbReference type="EMBL" id="GHC07621.1"/>
    </source>
</evidence>
<evidence type="ECO:0000256" key="4">
    <source>
        <dbReference type="ARBA" id="ARBA00022989"/>
    </source>
</evidence>
<dbReference type="GO" id="GO:0015920">
    <property type="term" value="P:lipopolysaccharide transport"/>
    <property type="evidence" value="ECO:0007669"/>
    <property type="project" value="TreeGrafter"/>
</dbReference>
<sequence length="379" mass="43657">MQPWTFTFSLVRLLDRYVFFEWLKAFAMAVAAMLGVLLLEDFQDDMQDYLDWGATGVELVKYYLYLTPSFLPLILPIGLLISILFTLGNLHRNNEITAMRASGLHLFTITRSLWLAGGVLALLLLLLNASVVPHSIEQSRLIRNGWRMQHEAEIFGARMVGIVPLMSFDNQQDRRLWFMNRFSEYSYDGFGVNVYERDEQGREVRRIMGQEAYFDDVDGYWVFVQGREMLFDPESGENYRSIGFKERAFPELEENPWLMQALNTEPDNLSFNEIQRLLTMSHPDNPKLPTYEIRRQRIVSQPFVCLVMVGIAIPFAVAGVRVNPVVGVAKALGFFALFFMLEEIFRLLGSQGIIPLAVAVWLPFGLMLLLSAYFFRKVV</sequence>
<proteinExistence type="predicted"/>
<dbReference type="InterPro" id="IPR005495">
    <property type="entry name" value="LptG/LptF_permease"/>
</dbReference>
<dbReference type="EMBL" id="BMXG01000018">
    <property type="protein sequence ID" value="GHC07621.1"/>
    <property type="molecule type" value="Genomic_DNA"/>
</dbReference>
<feature type="transmembrane region" description="Helical" evidence="6">
    <location>
        <begin position="112"/>
        <end position="132"/>
    </location>
</feature>
<keyword evidence="8" id="KW-1185">Reference proteome</keyword>
<feature type="transmembrane region" description="Helical" evidence="6">
    <location>
        <begin position="324"/>
        <end position="341"/>
    </location>
</feature>
<dbReference type="GO" id="GO:0043190">
    <property type="term" value="C:ATP-binding cassette (ABC) transporter complex"/>
    <property type="evidence" value="ECO:0007669"/>
    <property type="project" value="TreeGrafter"/>
</dbReference>
<name>A0A8J3DD08_9BACT</name>
<gene>
    <name evidence="7" type="primary">lptF</name>
    <name evidence="7" type="ORF">GCM10007047_25950</name>
</gene>
<evidence type="ECO:0000256" key="5">
    <source>
        <dbReference type="ARBA" id="ARBA00023136"/>
    </source>
</evidence>
<evidence type="ECO:0000256" key="1">
    <source>
        <dbReference type="ARBA" id="ARBA00004651"/>
    </source>
</evidence>
<dbReference type="Proteomes" id="UP000642829">
    <property type="component" value="Unassembled WGS sequence"/>
</dbReference>
<keyword evidence="3 6" id="KW-0812">Transmembrane</keyword>
<organism evidence="7 8">
    <name type="scientific">Cerasicoccus arenae</name>
    <dbReference type="NCBI Taxonomy" id="424488"/>
    <lineage>
        <taxon>Bacteria</taxon>
        <taxon>Pseudomonadati</taxon>
        <taxon>Verrucomicrobiota</taxon>
        <taxon>Opitutia</taxon>
        <taxon>Puniceicoccales</taxon>
        <taxon>Cerasicoccaceae</taxon>
        <taxon>Cerasicoccus</taxon>
    </lineage>
</organism>
<evidence type="ECO:0000256" key="3">
    <source>
        <dbReference type="ARBA" id="ARBA00022692"/>
    </source>
</evidence>
<feature type="transmembrane region" description="Helical" evidence="6">
    <location>
        <begin position="298"/>
        <end position="318"/>
    </location>
</feature>
<keyword evidence="4 6" id="KW-1133">Transmembrane helix</keyword>
<dbReference type="PANTHER" id="PTHR33529:SF2">
    <property type="entry name" value="LIPOPOLYSACCHARIDE EXPORT SYSTEM PERMEASE PROTEIN LPTG"/>
    <property type="match status" value="1"/>
</dbReference>
<keyword evidence="2" id="KW-1003">Cell membrane</keyword>
<comment type="subcellular location">
    <subcellularLocation>
        <location evidence="1">Cell membrane</location>
        <topology evidence="1">Multi-pass membrane protein</topology>
    </subcellularLocation>
</comment>
<evidence type="ECO:0000256" key="2">
    <source>
        <dbReference type="ARBA" id="ARBA00022475"/>
    </source>
</evidence>
<reference evidence="7" key="2">
    <citation type="submission" date="2020-09" db="EMBL/GenBank/DDBJ databases">
        <authorList>
            <person name="Sun Q."/>
            <person name="Kim S."/>
        </authorList>
    </citation>
    <scope>NUCLEOTIDE SEQUENCE</scope>
    <source>
        <strain evidence="7">KCTC 12870</strain>
    </source>
</reference>
<comment type="caution">
    <text evidence="7">The sequence shown here is derived from an EMBL/GenBank/DDBJ whole genome shotgun (WGS) entry which is preliminary data.</text>
</comment>
<accession>A0A8J3DD08</accession>
<feature type="transmembrane region" description="Helical" evidence="6">
    <location>
        <begin position="21"/>
        <end position="39"/>
    </location>
</feature>
<evidence type="ECO:0000256" key="6">
    <source>
        <dbReference type="SAM" id="Phobius"/>
    </source>
</evidence>
<reference evidence="7" key="1">
    <citation type="journal article" date="2014" name="Int. J. Syst. Evol. Microbiol.">
        <title>Complete genome sequence of Corynebacterium casei LMG S-19264T (=DSM 44701T), isolated from a smear-ripened cheese.</title>
        <authorList>
            <consortium name="US DOE Joint Genome Institute (JGI-PGF)"/>
            <person name="Walter F."/>
            <person name="Albersmeier A."/>
            <person name="Kalinowski J."/>
            <person name="Ruckert C."/>
        </authorList>
    </citation>
    <scope>NUCLEOTIDE SEQUENCE</scope>
    <source>
        <strain evidence="7">KCTC 12870</strain>
    </source>
</reference>
<protein>
    <submittedName>
        <fullName evidence="7">LPS export ABC transporter permease LptF</fullName>
    </submittedName>
</protein>
<evidence type="ECO:0000313" key="8">
    <source>
        <dbReference type="Proteomes" id="UP000642829"/>
    </source>
</evidence>
<dbReference type="Pfam" id="PF03739">
    <property type="entry name" value="LptF_LptG"/>
    <property type="match status" value="1"/>
</dbReference>
<keyword evidence="5 6" id="KW-0472">Membrane</keyword>
<dbReference type="PANTHER" id="PTHR33529">
    <property type="entry name" value="SLR0882 PROTEIN-RELATED"/>
    <property type="match status" value="1"/>
</dbReference>